<dbReference type="Pfam" id="PF02602">
    <property type="entry name" value="HEM4"/>
    <property type="match status" value="1"/>
</dbReference>
<dbReference type="Gene3D" id="3.40.50.10090">
    <property type="match status" value="1"/>
</dbReference>
<dbReference type="RefSeq" id="WP_187538361.1">
    <property type="nucleotide sequence ID" value="NZ_BAABJT010000001.1"/>
</dbReference>
<keyword evidence="3" id="KW-1185">Reference proteome</keyword>
<organism evidence="2 3">
    <name type="scientific">Sphingomonas lutea</name>
    <dbReference type="NCBI Taxonomy" id="1045317"/>
    <lineage>
        <taxon>Bacteria</taxon>
        <taxon>Pseudomonadati</taxon>
        <taxon>Pseudomonadota</taxon>
        <taxon>Alphaproteobacteria</taxon>
        <taxon>Sphingomonadales</taxon>
        <taxon>Sphingomonadaceae</taxon>
        <taxon>Sphingomonas</taxon>
    </lineage>
</organism>
<dbReference type="GO" id="GO:0004852">
    <property type="term" value="F:uroporphyrinogen-III synthase activity"/>
    <property type="evidence" value="ECO:0007669"/>
    <property type="project" value="InterPro"/>
</dbReference>
<dbReference type="InterPro" id="IPR003754">
    <property type="entry name" value="4pyrrol_synth_uPrphyn_synth"/>
</dbReference>
<feature type="domain" description="Tetrapyrrole biosynthesis uroporphyrinogen III synthase" evidence="1">
    <location>
        <begin position="15"/>
        <end position="207"/>
    </location>
</feature>
<dbReference type="Proteomes" id="UP000515971">
    <property type="component" value="Chromosome"/>
</dbReference>
<protein>
    <submittedName>
        <fullName evidence="2">Uroporphyrinogen-III synthase</fullName>
    </submittedName>
</protein>
<dbReference type="GO" id="GO:0033014">
    <property type="term" value="P:tetrapyrrole biosynthetic process"/>
    <property type="evidence" value="ECO:0007669"/>
    <property type="project" value="InterPro"/>
</dbReference>
<dbReference type="EMBL" id="CP060718">
    <property type="protein sequence ID" value="QNN67633.1"/>
    <property type="molecule type" value="Genomic_DNA"/>
</dbReference>
<evidence type="ECO:0000313" key="2">
    <source>
        <dbReference type="EMBL" id="QNN67633.1"/>
    </source>
</evidence>
<evidence type="ECO:0000259" key="1">
    <source>
        <dbReference type="Pfam" id="PF02602"/>
    </source>
</evidence>
<accession>A0A7G9SIF8</accession>
<dbReference type="InterPro" id="IPR036108">
    <property type="entry name" value="4pyrrol_syn_uPrphyn_synt_sf"/>
</dbReference>
<dbReference type="AlphaFoldDB" id="A0A7G9SIF8"/>
<name>A0A7G9SIF8_9SPHN</name>
<sequence>MTRVLVLRPEPAASTTVARARQLGLDADAVPLFEIEPVAWNAPEATVFDGLLVTSANAVRHGGEALQAVRSLPVYAVGGATAAAARDAGFDIASIGSAGVDDLLDSVSPDLRLLHLAGADRKPPTESRQRITPVTVYRSCPREVALGEVAGAVALIHSPRAGRRFAELVEDRRTVTLAAISPAAADAAGAGWCKVAAAETPSDEALLALAAQLCKTLRPS</sequence>
<evidence type="ECO:0000313" key="3">
    <source>
        <dbReference type="Proteomes" id="UP000515971"/>
    </source>
</evidence>
<gene>
    <name evidence="2" type="ORF">H9L13_01365</name>
</gene>
<dbReference type="SUPFAM" id="SSF69618">
    <property type="entry name" value="HemD-like"/>
    <property type="match status" value="1"/>
</dbReference>
<reference evidence="2 3" key="1">
    <citation type="submission" date="2020-08" db="EMBL/GenBank/DDBJ databases">
        <title>Genome sequence of Sphingomonas lutea KCTC 23642T.</title>
        <authorList>
            <person name="Hyun D.-W."/>
            <person name="Bae J.-W."/>
        </authorList>
    </citation>
    <scope>NUCLEOTIDE SEQUENCE [LARGE SCALE GENOMIC DNA]</scope>
    <source>
        <strain evidence="2 3">KCTC 23642</strain>
    </source>
</reference>
<proteinExistence type="predicted"/>
<dbReference type="KEGG" id="slut:H9L13_01365"/>